<dbReference type="EMBL" id="JAIWOZ010000004">
    <property type="protein sequence ID" value="KAH6606355.1"/>
    <property type="molecule type" value="Genomic_DNA"/>
</dbReference>
<evidence type="ECO:0000256" key="1">
    <source>
        <dbReference type="ARBA" id="ARBA00004123"/>
    </source>
</evidence>
<dbReference type="AlphaFoldDB" id="A0A9P8QJ43"/>
<evidence type="ECO:0000313" key="11">
    <source>
        <dbReference type="Proteomes" id="UP000827724"/>
    </source>
</evidence>
<organism evidence="10 11">
    <name type="scientific">Trichoderma cornu-damae</name>
    <dbReference type="NCBI Taxonomy" id="654480"/>
    <lineage>
        <taxon>Eukaryota</taxon>
        <taxon>Fungi</taxon>
        <taxon>Dikarya</taxon>
        <taxon>Ascomycota</taxon>
        <taxon>Pezizomycotina</taxon>
        <taxon>Sordariomycetes</taxon>
        <taxon>Hypocreomycetidae</taxon>
        <taxon>Hypocreales</taxon>
        <taxon>Hypocreaceae</taxon>
        <taxon>Trichoderma</taxon>
    </lineage>
</organism>
<dbReference type="SMART" id="SM00717">
    <property type="entry name" value="SANT"/>
    <property type="match status" value="2"/>
</dbReference>
<sequence>MLRQKRQSRSPTKTGRAHAVARKVVEYITMDQLNAMTSEDLAKVTMEKGSLPQKKGPWSADESARLLRLAELTGERDWVTVANLMGNRNAKQCRERYHQNLNPLLRHDPITDGEARLIMQYHGMFGSAWARIAEYLPGRSDNCIKNYVNGRANKTRRAQHREAARRRSPTARSAAEVTTPPSSLGTETPESPYLSDTAESEGGNNYLLSSSWGQTPAPVPPRLMHPDWNQPAGKASFFGQVLPPPMGHSQQDMSHPVPRRPDPSLYERPCCCLANCALAAPPFRQPPPELVMPATNQWAPERPREKIVLPPIMAYPPLPSPTPSAPLTVVPSTVAPSTVVPPARKVDPRMMLANII</sequence>
<dbReference type="SUPFAM" id="SSF46689">
    <property type="entry name" value="Homeodomain-like"/>
    <property type="match status" value="1"/>
</dbReference>
<feature type="region of interest" description="Disordered" evidence="7">
    <location>
        <begin position="151"/>
        <end position="221"/>
    </location>
</feature>
<evidence type="ECO:0000256" key="5">
    <source>
        <dbReference type="ARBA" id="ARBA00023163"/>
    </source>
</evidence>
<keyword evidence="6" id="KW-0539">Nucleus</keyword>
<name>A0A9P8QJ43_9HYPO</name>
<evidence type="ECO:0000256" key="6">
    <source>
        <dbReference type="ARBA" id="ARBA00023242"/>
    </source>
</evidence>
<keyword evidence="3" id="KW-0805">Transcription regulation</keyword>
<dbReference type="PANTHER" id="PTHR47995">
    <property type="entry name" value="TRANSCRIPTION FACTOR MYB33-RELATED"/>
    <property type="match status" value="1"/>
</dbReference>
<keyword evidence="2" id="KW-0677">Repeat</keyword>
<dbReference type="InterPro" id="IPR017930">
    <property type="entry name" value="Myb_dom"/>
</dbReference>
<evidence type="ECO:0000313" key="10">
    <source>
        <dbReference type="EMBL" id="KAH6606355.1"/>
    </source>
</evidence>
<accession>A0A9P8QJ43</accession>
<comment type="caution">
    <text evidence="10">The sequence shown here is derived from an EMBL/GenBank/DDBJ whole genome shotgun (WGS) entry which is preliminary data.</text>
</comment>
<proteinExistence type="predicted"/>
<feature type="domain" description="HTH myb-type" evidence="9">
    <location>
        <begin position="106"/>
        <end position="156"/>
    </location>
</feature>
<dbReference type="InterPro" id="IPR009057">
    <property type="entry name" value="Homeodomain-like_sf"/>
</dbReference>
<evidence type="ECO:0000256" key="2">
    <source>
        <dbReference type="ARBA" id="ARBA00022737"/>
    </source>
</evidence>
<comment type="subcellular location">
    <subcellularLocation>
        <location evidence="1">Nucleus</location>
    </subcellularLocation>
</comment>
<gene>
    <name evidence="10" type="ORF">Trco_005508</name>
</gene>
<evidence type="ECO:0000256" key="4">
    <source>
        <dbReference type="ARBA" id="ARBA00023125"/>
    </source>
</evidence>
<evidence type="ECO:0000259" key="8">
    <source>
        <dbReference type="PROSITE" id="PS50090"/>
    </source>
</evidence>
<feature type="domain" description="Myb-like" evidence="8">
    <location>
        <begin position="50"/>
        <end position="101"/>
    </location>
</feature>
<feature type="domain" description="HTH myb-type" evidence="9">
    <location>
        <begin position="54"/>
        <end position="105"/>
    </location>
</feature>
<keyword evidence="5" id="KW-0804">Transcription</keyword>
<reference evidence="10" key="1">
    <citation type="submission" date="2021-08" db="EMBL/GenBank/DDBJ databases">
        <title>Chromosome-Level Trichoderma cornu-damae using Hi-C Data.</title>
        <authorList>
            <person name="Kim C.S."/>
        </authorList>
    </citation>
    <scope>NUCLEOTIDE SEQUENCE</scope>
    <source>
        <strain evidence="10">KA19-0412C</strain>
    </source>
</reference>
<feature type="compositionally biased region" description="Polar residues" evidence="7">
    <location>
        <begin position="202"/>
        <end position="214"/>
    </location>
</feature>
<evidence type="ECO:0000256" key="7">
    <source>
        <dbReference type="SAM" id="MobiDB-lite"/>
    </source>
</evidence>
<dbReference type="PROSITE" id="PS50090">
    <property type="entry name" value="MYB_LIKE"/>
    <property type="match status" value="1"/>
</dbReference>
<evidence type="ECO:0000256" key="3">
    <source>
        <dbReference type="ARBA" id="ARBA00023015"/>
    </source>
</evidence>
<evidence type="ECO:0000259" key="9">
    <source>
        <dbReference type="PROSITE" id="PS51294"/>
    </source>
</evidence>
<keyword evidence="11" id="KW-1185">Reference proteome</keyword>
<dbReference type="InterPro" id="IPR001005">
    <property type="entry name" value="SANT/Myb"/>
</dbReference>
<dbReference type="Proteomes" id="UP000827724">
    <property type="component" value="Unassembled WGS sequence"/>
</dbReference>
<dbReference type="PROSITE" id="PS51294">
    <property type="entry name" value="HTH_MYB"/>
    <property type="match status" value="2"/>
</dbReference>
<dbReference type="GO" id="GO:0003677">
    <property type="term" value="F:DNA binding"/>
    <property type="evidence" value="ECO:0007669"/>
    <property type="project" value="UniProtKB-KW"/>
</dbReference>
<feature type="compositionally biased region" description="Basic residues" evidence="7">
    <location>
        <begin position="153"/>
        <end position="169"/>
    </location>
</feature>
<dbReference type="Gene3D" id="1.10.10.60">
    <property type="entry name" value="Homeodomain-like"/>
    <property type="match status" value="2"/>
</dbReference>
<protein>
    <submittedName>
        <fullName evidence="10">Myb-like dna-binding</fullName>
    </submittedName>
</protein>
<dbReference type="OrthoDB" id="2143914at2759"/>
<dbReference type="CDD" id="cd00167">
    <property type="entry name" value="SANT"/>
    <property type="match status" value="2"/>
</dbReference>
<keyword evidence="4 10" id="KW-0238">DNA-binding</keyword>
<dbReference type="GO" id="GO:0005634">
    <property type="term" value="C:nucleus"/>
    <property type="evidence" value="ECO:0007669"/>
    <property type="project" value="UniProtKB-SubCell"/>
</dbReference>
<dbReference type="PANTHER" id="PTHR47995:SF18">
    <property type="entry name" value="TRANSCRIPTION FACTOR MYB65"/>
    <property type="match status" value="1"/>
</dbReference>
<dbReference type="Pfam" id="PF00249">
    <property type="entry name" value="Myb_DNA-binding"/>
    <property type="match status" value="2"/>
</dbReference>
<feature type="compositionally biased region" description="Polar residues" evidence="7">
    <location>
        <begin position="179"/>
        <end position="189"/>
    </location>
</feature>